<evidence type="ECO:0000313" key="3">
    <source>
        <dbReference type="EMBL" id="NJP52169.1"/>
    </source>
</evidence>
<organism evidence="3 4">
    <name type="scientific">Streptomyces composti</name>
    <dbReference type="NCBI Taxonomy" id="2720025"/>
    <lineage>
        <taxon>Bacteria</taxon>
        <taxon>Bacillati</taxon>
        <taxon>Actinomycetota</taxon>
        <taxon>Actinomycetes</taxon>
        <taxon>Kitasatosporales</taxon>
        <taxon>Streptomycetaceae</taxon>
        <taxon>Streptomyces</taxon>
    </lineage>
</organism>
<evidence type="ECO:0000313" key="4">
    <source>
        <dbReference type="Proteomes" id="UP000730591"/>
    </source>
</evidence>
<keyword evidence="2" id="KW-0732">Signal</keyword>
<feature type="compositionally biased region" description="Pro residues" evidence="1">
    <location>
        <begin position="33"/>
        <end position="45"/>
    </location>
</feature>
<feature type="chain" id="PRO_5045342520" description="Lipoprotein" evidence="2">
    <location>
        <begin position="24"/>
        <end position="165"/>
    </location>
</feature>
<feature type="signal peptide" evidence="2">
    <location>
        <begin position="1"/>
        <end position="23"/>
    </location>
</feature>
<comment type="caution">
    <text evidence="3">The sequence shown here is derived from an EMBL/GenBank/DDBJ whole genome shotgun (WGS) entry which is preliminary data.</text>
</comment>
<name>A0ABX1AEF8_9ACTN</name>
<keyword evidence="4" id="KW-1185">Reference proteome</keyword>
<dbReference type="Proteomes" id="UP000730591">
    <property type="component" value="Unassembled WGS sequence"/>
</dbReference>
<proteinExistence type="predicted"/>
<evidence type="ECO:0008006" key="5">
    <source>
        <dbReference type="Google" id="ProtNLM"/>
    </source>
</evidence>
<gene>
    <name evidence="3" type="ORF">HCJ93_19470</name>
</gene>
<dbReference type="EMBL" id="JAATEM010000023">
    <property type="protein sequence ID" value="NJP52169.1"/>
    <property type="molecule type" value="Genomic_DNA"/>
</dbReference>
<protein>
    <recommendedName>
        <fullName evidence="5">Lipoprotein</fullName>
    </recommendedName>
</protein>
<evidence type="ECO:0000256" key="2">
    <source>
        <dbReference type="SAM" id="SignalP"/>
    </source>
</evidence>
<sequence>MTRVHRTTTAAALAVTVALSALTGCVTVQRPAAPGPAAPSQPPAAPSDGRAGPQVVQAPAREALEIAGPSSRPAEDPASPSSRGTPAGPAPAGPAPSGDHPRQRPRATPRPAQSSPRPPVGLSGLPEQVRRDLRGTPDLCGLGKRYGGWRADSPEAVICQNAYGR</sequence>
<feature type="compositionally biased region" description="Low complexity" evidence="1">
    <location>
        <begin position="77"/>
        <end position="87"/>
    </location>
</feature>
<accession>A0ABX1AEF8</accession>
<reference evidence="3 4" key="1">
    <citation type="submission" date="2020-03" db="EMBL/GenBank/DDBJ databases">
        <title>WGS of actinomycetes isolated from Thailand.</title>
        <authorList>
            <person name="Thawai C."/>
        </authorList>
    </citation>
    <scope>NUCLEOTIDE SEQUENCE [LARGE SCALE GENOMIC DNA]</scope>
    <source>
        <strain evidence="3 4">SBST2-5</strain>
    </source>
</reference>
<feature type="region of interest" description="Disordered" evidence="1">
    <location>
        <begin position="29"/>
        <end position="152"/>
    </location>
</feature>
<dbReference type="PROSITE" id="PS51257">
    <property type="entry name" value="PROKAR_LIPOPROTEIN"/>
    <property type="match status" value="1"/>
</dbReference>
<evidence type="ECO:0000256" key="1">
    <source>
        <dbReference type="SAM" id="MobiDB-lite"/>
    </source>
</evidence>